<feature type="active site" evidence="10">
    <location>
        <position position="308"/>
    </location>
</feature>
<dbReference type="Gene3D" id="1.50.10.10">
    <property type="match status" value="1"/>
</dbReference>
<keyword evidence="16" id="KW-1185">Reference proteome</keyword>
<dbReference type="PANTHER" id="PTHR11742:SF55">
    <property type="entry name" value="ENDOPLASMIC RETICULUM MANNOSYL-OLIGOSACCHARIDE 1,2-ALPHA-MANNOSIDASE"/>
    <property type="match status" value="1"/>
</dbReference>
<comment type="pathway">
    <text evidence="2">Protein modification; protein glycosylation.</text>
</comment>
<gene>
    <name evidence="15" type="ORF">FWILDA_LOCUS3097</name>
</gene>
<keyword evidence="7 12" id="KW-1015">Disulfide bond</keyword>
<reference evidence="15" key="1">
    <citation type="submission" date="2022-08" db="EMBL/GenBank/DDBJ databases">
        <authorList>
            <person name="Kallberg Y."/>
            <person name="Tangrot J."/>
            <person name="Rosling A."/>
        </authorList>
    </citation>
    <scope>NUCLEOTIDE SEQUENCE</scope>
    <source>
        <strain evidence="15">Wild A</strain>
    </source>
</reference>
<evidence type="ECO:0000313" key="16">
    <source>
        <dbReference type="Proteomes" id="UP001153678"/>
    </source>
</evidence>
<evidence type="ECO:0000256" key="7">
    <source>
        <dbReference type="ARBA" id="ARBA00023157"/>
    </source>
</evidence>
<evidence type="ECO:0000256" key="3">
    <source>
        <dbReference type="ARBA" id="ARBA00007658"/>
    </source>
</evidence>
<comment type="cofactor">
    <cofactor evidence="1 11">
        <name>Ca(2+)</name>
        <dbReference type="ChEBI" id="CHEBI:29108"/>
    </cofactor>
</comment>
<feature type="active site" description="Proton donor" evidence="10">
    <location>
        <position position="175"/>
    </location>
</feature>
<comment type="catalytic activity">
    <reaction evidence="8">
        <text>N(4)-(alpha-D-Man-(1-&gt;2)-alpha-D-Man-(1-&gt;2)-alpha-D-Man-(1-&gt;3)-[alpha-D-Man-(1-&gt;3)-[alpha-D-Man-(1-&gt;2)-alpha-D-Man-(1-&gt;6)]-alpha-D-Man-(1-&gt;6)]-beta-D-Man-(1-&gt;4)-beta-D-GlcNAc-(1-&gt;4)-beta-D-GlcNAc)-L-asparaginyl-[protein] (N-glucan mannose isomer 8A1,2,3B1,3) + 3 H2O = N(4)-(alpha-D-Man-(1-&gt;3)-[alpha-D-Man-(1-&gt;3)-[alpha-D-Man-(1-&gt;6)]-alpha-D-Man-(1-&gt;6)]-beta-D-Man-(1-&gt;4)-beta-D-GlcNAc-(1-&gt;4)-beta-D-GlcNAc)-L-asparaginyl-[protein] (N-glucan mannose isomer 5A1,2) + 3 beta-D-mannose</text>
        <dbReference type="Rhea" id="RHEA:56028"/>
        <dbReference type="Rhea" id="RHEA-COMP:14358"/>
        <dbReference type="Rhea" id="RHEA-COMP:14367"/>
        <dbReference type="ChEBI" id="CHEBI:15377"/>
        <dbReference type="ChEBI" id="CHEBI:28563"/>
        <dbReference type="ChEBI" id="CHEBI:59087"/>
        <dbReference type="ChEBI" id="CHEBI:60628"/>
        <dbReference type="EC" id="3.2.1.113"/>
    </reaction>
</comment>
<dbReference type="Proteomes" id="UP001153678">
    <property type="component" value="Unassembled WGS sequence"/>
</dbReference>
<evidence type="ECO:0000256" key="12">
    <source>
        <dbReference type="PIRSR" id="PIRSR601382-3"/>
    </source>
</evidence>
<dbReference type="GO" id="GO:0005975">
    <property type="term" value="P:carbohydrate metabolic process"/>
    <property type="evidence" value="ECO:0007669"/>
    <property type="project" value="InterPro"/>
</dbReference>
<dbReference type="InterPro" id="IPR050749">
    <property type="entry name" value="Glycosyl_Hydrolase_47"/>
</dbReference>
<feature type="active site" description="Proton donor" evidence="10">
    <location>
        <position position="428"/>
    </location>
</feature>
<dbReference type="InterPro" id="IPR012341">
    <property type="entry name" value="6hp_glycosidase-like_sf"/>
</dbReference>
<evidence type="ECO:0000256" key="2">
    <source>
        <dbReference type="ARBA" id="ARBA00004922"/>
    </source>
</evidence>
<keyword evidence="13" id="KW-0326">Glycosidase</keyword>
<sequence length="568" mass="64902">MSRDDYDNAKASKVRISCMKRYLRLTWFRVVLAVLCILLLFVTYNQWNAGLTSYEEPIFDKDSFDKIVQPPIETPNQSPAHTSVVHVNWKERQNAVRKAFKHSWDGYVRDAWGCDEYHPISHRGSNLTKIGIGFTIVDSIDTLLIMGLNDDYQRAREWVANSLDFDQNHNVNVFETTIRVLGGLLSAYHLSGNDTLFLSKAIDLGDRLLGAFASSSGIPYAYVNLALRKGFVSHYSGGFSSTSEAATLQLELKYLSHLTDNKEYWNKAEDVMFVIDSLEKIDGLAPILINPDDGKFVGETITLGARGDSYYEYLLKQYLQTSQNEPIYRRMYDQSIDGVKMHLVDYSSPSKLLYIGELLGFNDSINAKMDHLVCFMGGNLALGVTLGKSIREMEHLSFKELEDLRIGKELTRTCAEMYFRTATGLAPEIAYFTSLSDSSNKAKDIHIKRLESHNLLRPETVESLFILWRLTGDVQYREWGWKIFEAFEKYAKFEDGGYTSLNDVTSIPPGRRDKMETFWLAETLKYLYLLFGSNDQIPLDKYVFNTEAHPLPIFTPSRNIRGQGWGRQ</sequence>
<keyword evidence="4 11" id="KW-0479">Metal-binding</keyword>
<dbReference type="Pfam" id="PF01532">
    <property type="entry name" value="Glyco_hydro_47"/>
    <property type="match status" value="1"/>
</dbReference>
<evidence type="ECO:0000256" key="4">
    <source>
        <dbReference type="ARBA" id="ARBA00022723"/>
    </source>
</evidence>
<dbReference type="GO" id="GO:0005783">
    <property type="term" value="C:endoplasmic reticulum"/>
    <property type="evidence" value="ECO:0007669"/>
    <property type="project" value="TreeGrafter"/>
</dbReference>
<feature type="transmembrane region" description="Helical" evidence="14">
    <location>
        <begin position="21"/>
        <end position="44"/>
    </location>
</feature>
<dbReference type="OrthoDB" id="8118055at2759"/>
<proteinExistence type="inferred from homology"/>
<feature type="disulfide bond" evidence="12">
    <location>
        <begin position="374"/>
        <end position="414"/>
    </location>
</feature>
<dbReference type="SUPFAM" id="SSF48225">
    <property type="entry name" value="Seven-hairpin glycosidases"/>
    <property type="match status" value="1"/>
</dbReference>
<dbReference type="GO" id="GO:0016020">
    <property type="term" value="C:membrane"/>
    <property type="evidence" value="ECO:0007669"/>
    <property type="project" value="InterPro"/>
</dbReference>
<evidence type="ECO:0000256" key="11">
    <source>
        <dbReference type="PIRSR" id="PIRSR601382-2"/>
    </source>
</evidence>
<evidence type="ECO:0000256" key="8">
    <source>
        <dbReference type="ARBA" id="ARBA00047669"/>
    </source>
</evidence>
<comment type="caution">
    <text evidence="15">The sequence shown here is derived from an EMBL/GenBank/DDBJ whole genome shotgun (WGS) entry which is preliminary data.</text>
</comment>
<name>A0A9W4WVW1_9GLOM</name>
<dbReference type="PRINTS" id="PR00747">
    <property type="entry name" value="GLYHDRLASE47"/>
</dbReference>
<comment type="similarity">
    <text evidence="3 13">Belongs to the glycosyl hydrolase 47 family.</text>
</comment>
<keyword evidence="14" id="KW-1133">Transmembrane helix</keyword>
<keyword evidence="14" id="KW-0812">Transmembrane</keyword>
<evidence type="ECO:0000256" key="14">
    <source>
        <dbReference type="SAM" id="Phobius"/>
    </source>
</evidence>
<dbReference type="InterPro" id="IPR036026">
    <property type="entry name" value="Seven-hairpin_glycosidases"/>
</dbReference>
<dbReference type="AlphaFoldDB" id="A0A9W4WVW1"/>
<evidence type="ECO:0000256" key="9">
    <source>
        <dbReference type="ARBA" id="ARBA00048605"/>
    </source>
</evidence>
<evidence type="ECO:0000256" key="10">
    <source>
        <dbReference type="PIRSR" id="PIRSR601382-1"/>
    </source>
</evidence>
<dbReference type="PANTHER" id="PTHR11742">
    <property type="entry name" value="MANNOSYL-OLIGOSACCHARIDE ALPHA-1,2-MANNOSIDASE-RELATED"/>
    <property type="match status" value="1"/>
</dbReference>
<keyword evidence="14" id="KW-0472">Membrane</keyword>
<protein>
    <recommendedName>
        <fullName evidence="13">alpha-1,2-Mannosidase</fullName>
        <ecNumber evidence="13">3.2.1.-</ecNumber>
    </recommendedName>
</protein>
<evidence type="ECO:0000256" key="13">
    <source>
        <dbReference type="RuleBase" id="RU361193"/>
    </source>
</evidence>
<dbReference type="GO" id="GO:0036503">
    <property type="term" value="P:ERAD pathway"/>
    <property type="evidence" value="ECO:0007669"/>
    <property type="project" value="UniProtKB-ARBA"/>
</dbReference>
<feature type="binding site" evidence="11">
    <location>
        <position position="546"/>
    </location>
    <ligand>
        <name>Ca(2+)</name>
        <dbReference type="ChEBI" id="CHEBI:29108"/>
    </ligand>
</feature>
<dbReference type="InterPro" id="IPR001382">
    <property type="entry name" value="Glyco_hydro_47"/>
</dbReference>
<organism evidence="15 16">
    <name type="scientific">Funneliformis geosporum</name>
    <dbReference type="NCBI Taxonomy" id="1117311"/>
    <lineage>
        <taxon>Eukaryota</taxon>
        <taxon>Fungi</taxon>
        <taxon>Fungi incertae sedis</taxon>
        <taxon>Mucoromycota</taxon>
        <taxon>Glomeromycotina</taxon>
        <taxon>Glomeromycetes</taxon>
        <taxon>Glomerales</taxon>
        <taxon>Glomeraceae</taxon>
        <taxon>Funneliformis</taxon>
    </lineage>
</organism>
<dbReference type="GO" id="GO:0004571">
    <property type="term" value="F:mannosyl-oligosaccharide 1,2-alpha-mannosidase activity"/>
    <property type="evidence" value="ECO:0007669"/>
    <property type="project" value="UniProtKB-EC"/>
</dbReference>
<dbReference type="GO" id="GO:0005509">
    <property type="term" value="F:calcium ion binding"/>
    <property type="evidence" value="ECO:0007669"/>
    <property type="project" value="InterPro"/>
</dbReference>
<evidence type="ECO:0000256" key="1">
    <source>
        <dbReference type="ARBA" id="ARBA00001913"/>
    </source>
</evidence>
<keyword evidence="6 11" id="KW-0106">Calcium</keyword>
<evidence type="ECO:0000256" key="6">
    <source>
        <dbReference type="ARBA" id="ARBA00022837"/>
    </source>
</evidence>
<dbReference type="EC" id="3.2.1.-" evidence="13"/>
<comment type="catalytic activity">
    <reaction evidence="9">
        <text>N(4)-(alpha-D-Man-(1-&gt;2)-alpha-D-Man-(1-&gt;2)-alpha-D-Man-(1-&gt;3)-[alpha-D-Man-(1-&gt;2)-alpha-D-Man-(1-&gt;3)-[alpha-D-Man-(1-&gt;2)-alpha-D-Man-(1-&gt;6)]-alpha-D-Man-(1-&gt;6)]-beta-D-Man-(1-&gt;4)-beta-D-GlcNAc-(1-&gt;4)-beta-D-GlcNAc)-L-asparaginyl-[protein] (N-glucan mannose isomer 9A1,2,3B1,2,3) + 4 H2O = N(4)-(alpha-D-Man-(1-&gt;3)-[alpha-D-Man-(1-&gt;3)-[alpha-D-Man-(1-&gt;6)]-alpha-D-Man-(1-&gt;6)]-beta-D-Man-(1-&gt;4)-beta-D-GlcNAc-(1-&gt;4)-beta-D-GlcNAc)-L-asparaginyl-[protein] (N-glucan mannose isomer 5A1,2) + 4 beta-D-mannose</text>
        <dbReference type="Rhea" id="RHEA:56008"/>
        <dbReference type="Rhea" id="RHEA-COMP:14356"/>
        <dbReference type="Rhea" id="RHEA-COMP:14367"/>
        <dbReference type="ChEBI" id="CHEBI:15377"/>
        <dbReference type="ChEBI" id="CHEBI:28563"/>
        <dbReference type="ChEBI" id="CHEBI:59087"/>
        <dbReference type="ChEBI" id="CHEBI:139493"/>
        <dbReference type="EC" id="3.2.1.113"/>
    </reaction>
</comment>
<accession>A0A9W4WVW1</accession>
<dbReference type="EMBL" id="CAMKVN010000396">
    <property type="protein sequence ID" value="CAI2167482.1"/>
    <property type="molecule type" value="Genomic_DNA"/>
</dbReference>
<evidence type="ECO:0000256" key="5">
    <source>
        <dbReference type="ARBA" id="ARBA00022801"/>
    </source>
</evidence>
<feature type="active site" evidence="10">
    <location>
        <position position="459"/>
    </location>
</feature>
<evidence type="ECO:0000313" key="15">
    <source>
        <dbReference type="EMBL" id="CAI2167482.1"/>
    </source>
</evidence>
<keyword evidence="5 13" id="KW-0378">Hydrolase</keyword>